<comment type="similarity">
    <text evidence="2">Belongs to the Ap4A hydrolase family.</text>
</comment>
<sequence>MAVYAIGDLQGCLSPLEALLEQLRFDPASDRIWFVGDLVNRGPDSAACLRYVRDMGDAAITTLGNHDLHLLAVWAGTAKVKRKDTVHQVLEAPDGEELLHWLRHRNLTWRDDALGYFMVHAGVPPVWSLHEAQAHGRELEAVLRSDDYLGFFRNMYGNQPDRWQDDLDGWDRLRYICNAFTRMRYVDAEGRLDMRCSSAPGSQPDGLYPWYEMRERLRPAPDPLTIVTGHWSTLGLCQRGGNVAIDTGCLWGGELTALRLDSAEREVISRPCPAFLTPK</sequence>
<dbReference type="PANTHER" id="PTHR40942">
    <property type="match status" value="1"/>
</dbReference>
<evidence type="ECO:0000256" key="6">
    <source>
        <dbReference type="ARBA" id="ARBA00032248"/>
    </source>
</evidence>
<dbReference type="InterPro" id="IPR004843">
    <property type="entry name" value="Calcineurin-like_PHP"/>
</dbReference>
<comment type="caution">
    <text evidence="10">The sequence shown here is derived from an EMBL/GenBank/DDBJ whole genome shotgun (WGS) entry which is preliminary data.</text>
</comment>
<evidence type="ECO:0000256" key="4">
    <source>
        <dbReference type="ARBA" id="ARBA00022801"/>
    </source>
</evidence>
<dbReference type="NCBIfam" id="NF001204">
    <property type="entry name" value="PRK00166.1"/>
    <property type="match status" value="1"/>
</dbReference>
<dbReference type="RefSeq" id="WP_121441933.1">
    <property type="nucleotide sequence ID" value="NZ_RCDA01000001.1"/>
</dbReference>
<dbReference type="CDD" id="cd07422">
    <property type="entry name" value="MPP_ApaH"/>
    <property type="match status" value="1"/>
</dbReference>
<evidence type="ECO:0000313" key="10">
    <source>
        <dbReference type="EMBL" id="RLK51527.1"/>
    </source>
</evidence>
<dbReference type="NCBIfam" id="TIGR00668">
    <property type="entry name" value="apaH"/>
    <property type="match status" value="1"/>
</dbReference>
<evidence type="ECO:0000256" key="2">
    <source>
        <dbReference type="ARBA" id="ARBA00005419"/>
    </source>
</evidence>
<dbReference type="OrthoDB" id="9807890at2"/>
<dbReference type="EMBL" id="RCDA01000001">
    <property type="protein sequence ID" value="RLK51527.1"/>
    <property type="molecule type" value="Genomic_DNA"/>
</dbReference>
<dbReference type="Proteomes" id="UP000275461">
    <property type="component" value="Unassembled WGS sequence"/>
</dbReference>
<dbReference type="InterPro" id="IPR004617">
    <property type="entry name" value="ApaH"/>
</dbReference>
<accession>A0A498C8N5</accession>
<comment type="function">
    <text evidence="1">Hydrolyzes diadenosine 5',5'''-P1,P4-tetraphosphate to yield ADP.</text>
</comment>
<evidence type="ECO:0000256" key="1">
    <source>
        <dbReference type="ARBA" id="ARBA00003413"/>
    </source>
</evidence>
<evidence type="ECO:0000256" key="5">
    <source>
        <dbReference type="ARBA" id="ARBA00031248"/>
    </source>
</evidence>
<evidence type="ECO:0000256" key="3">
    <source>
        <dbReference type="ARBA" id="ARBA00012506"/>
    </source>
</evidence>
<evidence type="ECO:0000256" key="7">
    <source>
        <dbReference type="ARBA" id="ARBA00033210"/>
    </source>
</evidence>
<reference evidence="10 11" key="1">
    <citation type="submission" date="2018-10" db="EMBL/GenBank/DDBJ databases">
        <title>Genomic Encyclopedia of Type Strains, Phase IV (KMG-IV): sequencing the most valuable type-strain genomes for metagenomic binning, comparative biology and taxonomic classification.</title>
        <authorList>
            <person name="Goeker M."/>
        </authorList>
    </citation>
    <scope>NUCLEOTIDE SEQUENCE [LARGE SCALE GENOMIC DNA]</scope>
    <source>
        <strain evidence="10 11">DSM 12769</strain>
    </source>
</reference>
<dbReference type="PANTHER" id="PTHR40942:SF4">
    <property type="entry name" value="CYTOCHROME C5"/>
    <property type="match status" value="1"/>
</dbReference>
<name>A0A498C8N5_9GAMM</name>
<evidence type="ECO:0000256" key="8">
    <source>
        <dbReference type="ARBA" id="ARBA00049417"/>
    </source>
</evidence>
<keyword evidence="4" id="KW-0378">Hydrolase</keyword>
<gene>
    <name evidence="10" type="ORF">DFR31_1470</name>
</gene>
<dbReference type="InterPro" id="IPR029052">
    <property type="entry name" value="Metallo-depent_PP-like"/>
</dbReference>
<keyword evidence="11" id="KW-1185">Reference proteome</keyword>
<organism evidence="10 11">
    <name type="scientific">Alkalispirillum mobile</name>
    <dbReference type="NCBI Taxonomy" id="85925"/>
    <lineage>
        <taxon>Bacteria</taxon>
        <taxon>Pseudomonadati</taxon>
        <taxon>Pseudomonadota</taxon>
        <taxon>Gammaproteobacteria</taxon>
        <taxon>Chromatiales</taxon>
        <taxon>Ectothiorhodospiraceae</taxon>
        <taxon>Alkalispirillum</taxon>
    </lineage>
</organism>
<dbReference type="GO" id="GO:0008803">
    <property type="term" value="F:bis(5'-nucleosyl)-tetraphosphatase (symmetrical) activity"/>
    <property type="evidence" value="ECO:0007669"/>
    <property type="project" value="UniProtKB-EC"/>
</dbReference>
<dbReference type="Gene3D" id="3.60.21.10">
    <property type="match status" value="1"/>
</dbReference>
<dbReference type="Pfam" id="PF00149">
    <property type="entry name" value="Metallophos"/>
    <property type="match status" value="1"/>
</dbReference>
<dbReference type="SUPFAM" id="SSF56300">
    <property type="entry name" value="Metallo-dependent phosphatases"/>
    <property type="match status" value="1"/>
</dbReference>
<dbReference type="AlphaFoldDB" id="A0A498C8N5"/>
<feature type="domain" description="Calcineurin-like phosphoesterase" evidence="9">
    <location>
        <begin position="1"/>
        <end position="174"/>
    </location>
</feature>
<proteinExistence type="inferred from homology"/>
<evidence type="ECO:0000259" key="9">
    <source>
        <dbReference type="Pfam" id="PF00149"/>
    </source>
</evidence>
<dbReference type="PIRSF" id="PIRSF000903">
    <property type="entry name" value="B5n-ttraPtase_sm"/>
    <property type="match status" value="1"/>
</dbReference>
<evidence type="ECO:0000313" key="11">
    <source>
        <dbReference type="Proteomes" id="UP000275461"/>
    </source>
</evidence>
<dbReference type="EC" id="3.6.1.41" evidence="3"/>
<comment type="catalytic activity">
    <reaction evidence="8">
        <text>P(1),P(4)-bis(5'-adenosyl) tetraphosphate + H2O = 2 ADP + 2 H(+)</text>
        <dbReference type="Rhea" id="RHEA:24252"/>
        <dbReference type="ChEBI" id="CHEBI:15377"/>
        <dbReference type="ChEBI" id="CHEBI:15378"/>
        <dbReference type="ChEBI" id="CHEBI:58141"/>
        <dbReference type="ChEBI" id="CHEBI:456216"/>
        <dbReference type="EC" id="3.6.1.41"/>
    </reaction>
</comment>
<protein>
    <recommendedName>
        <fullName evidence="3">bis(5'-nucleosyl)-tetraphosphatase (symmetrical)</fullName>
        <ecNumber evidence="3">3.6.1.41</ecNumber>
    </recommendedName>
    <alternativeName>
        <fullName evidence="6">Ap4A hydrolase</fullName>
    </alternativeName>
    <alternativeName>
        <fullName evidence="5">Diadenosine 5',5'''-P1,P4-tetraphosphate pyrophosphohydrolase</fullName>
    </alternativeName>
    <alternativeName>
        <fullName evidence="7">Diadenosine tetraphosphatase</fullName>
    </alternativeName>
</protein>